<proteinExistence type="predicted"/>
<organism evidence="1 2">
    <name type="scientific">Fusarium decemcellulare</name>
    <dbReference type="NCBI Taxonomy" id="57161"/>
    <lineage>
        <taxon>Eukaryota</taxon>
        <taxon>Fungi</taxon>
        <taxon>Dikarya</taxon>
        <taxon>Ascomycota</taxon>
        <taxon>Pezizomycotina</taxon>
        <taxon>Sordariomycetes</taxon>
        <taxon>Hypocreomycetidae</taxon>
        <taxon>Hypocreales</taxon>
        <taxon>Nectriaceae</taxon>
        <taxon>Fusarium</taxon>
        <taxon>Fusarium decemcellulare species complex</taxon>
    </lineage>
</organism>
<reference evidence="1" key="1">
    <citation type="submission" date="2022-08" db="EMBL/GenBank/DDBJ databases">
        <title>Genome Sequence of Fusarium decemcellulare.</title>
        <authorList>
            <person name="Buettner E."/>
        </authorList>
    </citation>
    <scope>NUCLEOTIDE SEQUENCE</scope>
    <source>
        <strain evidence="1">Babe19</strain>
    </source>
</reference>
<dbReference type="Proteomes" id="UP001148629">
    <property type="component" value="Unassembled WGS sequence"/>
</dbReference>
<protein>
    <submittedName>
        <fullName evidence="1">Uncharacterized protein</fullName>
    </submittedName>
</protein>
<comment type="caution">
    <text evidence="1">The sequence shown here is derived from an EMBL/GenBank/DDBJ whole genome shotgun (WGS) entry which is preliminary data.</text>
</comment>
<evidence type="ECO:0000313" key="1">
    <source>
        <dbReference type="EMBL" id="KAJ3520242.1"/>
    </source>
</evidence>
<accession>A0ACC1RLZ9</accession>
<keyword evidence="2" id="KW-1185">Reference proteome</keyword>
<gene>
    <name evidence="1" type="ORF">NM208_g13792</name>
</gene>
<sequence length="326" mass="36718">MSTPQETQNQPEIDANVSEAGDGDSTFDTESRAESTASITSSILEYRTIRGRTYQTSKTTEYWAPNDDSHIEGFDVALYLSPIGENPERILDVGTGTGIWAIDVADKFPGAEVIGTDISPTQPSWVPPNLVFHIDDAQLDWTFEPESFDFIHVRYMQGAIDDWPKFYSQVFKFLKPGGWFQHMEPDIELRCDNPDVKVDDKHIFQRWAQLFYDAGDKLGRTFKFADGSMDKWASDAGFTQVTHKKFSIPYGGWSKDDHLKALGNYTGYYLDLSLDGFAVYPIGQVLGWTLEEVQVLVAQMRSAVHDPKNLTAGDMHLVYGQKPKST</sequence>
<name>A0ACC1RLZ9_9HYPO</name>
<evidence type="ECO:0000313" key="2">
    <source>
        <dbReference type="Proteomes" id="UP001148629"/>
    </source>
</evidence>
<dbReference type="EMBL" id="JANRMS010002946">
    <property type="protein sequence ID" value="KAJ3520242.1"/>
    <property type="molecule type" value="Genomic_DNA"/>
</dbReference>